<dbReference type="InParanoid" id="A0A068VGD7"/>
<organism evidence="1 2">
    <name type="scientific">Coffea canephora</name>
    <name type="common">Robusta coffee</name>
    <dbReference type="NCBI Taxonomy" id="49390"/>
    <lineage>
        <taxon>Eukaryota</taxon>
        <taxon>Viridiplantae</taxon>
        <taxon>Streptophyta</taxon>
        <taxon>Embryophyta</taxon>
        <taxon>Tracheophyta</taxon>
        <taxon>Spermatophyta</taxon>
        <taxon>Magnoliopsida</taxon>
        <taxon>eudicotyledons</taxon>
        <taxon>Gunneridae</taxon>
        <taxon>Pentapetalae</taxon>
        <taxon>asterids</taxon>
        <taxon>lamiids</taxon>
        <taxon>Gentianales</taxon>
        <taxon>Rubiaceae</taxon>
        <taxon>Ixoroideae</taxon>
        <taxon>Gardenieae complex</taxon>
        <taxon>Bertiereae - Coffeeae clade</taxon>
        <taxon>Coffeeae</taxon>
        <taxon>Coffea</taxon>
    </lineage>
</organism>
<keyword evidence="2" id="KW-1185">Reference proteome</keyword>
<dbReference type="Gramene" id="CDP19900">
    <property type="protein sequence ID" value="CDP19900"/>
    <property type="gene ID" value="GSCOC_T00004204001"/>
</dbReference>
<protein>
    <submittedName>
        <fullName evidence="1">Uncharacterized protein</fullName>
    </submittedName>
</protein>
<accession>A0A068VGD7</accession>
<sequence>MGTGQMEISTLEPVKPADAHVIQIGQFAVEQLYHGLGGFTGSGDKGKNYYLIIETRDSVGATYRNNPRVHETPDGGLKLISSPEPVTPADPHVIQIGQFVVEQAHHGKLLFVAVVGGFTWRLIGGN</sequence>
<evidence type="ECO:0000313" key="1">
    <source>
        <dbReference type="EMBL" id="CDP19900.1"/>
    </source>
</evidence>
<dbReference type="Proteomes" id="UP000295252">
    <property type="component" value="Chromosome V"/>
</dbReference>
<gene>
    <name evidence="1" type="ORF">GSCOC_T00004204001</name>
</gene>
<dbReference type="AlphaFoldDB" id="A0A068VGD7"/>
<proteinExistence type="predicted"/>
<dbReference type="PhylomeDB" id="A0A068VGD7"/>
<reference evidence="2" key="1">
    <citation type="journal article" date="2014" name="Science">
        <title>The coffee genome provides insight into the convergent evolution of caffeine biosynthesis.</title>
        <authorList>
            <person name="Denoeud F."/>
            <person name="Carretero-Paulet L."/>
            <person name="Dereeper A."/>
            <person name="Droc G."/>
            <person name="Guyot R."/>
            <person name="Pietrella M."/>
            <person name="Zheng C."/>
            <person name="Alberti A."/>
            <person name="Anthony F."/>
            <person name="Aprea G."/>
            <person name="Aury J.M."/>
            <person name="Bento P."/>
            <person name="Bernard M."/>
            <person name="Bocs S."/>
            <person name="Campa C."/>
            <person name="Cenci A."/>
            <person name="Combes M.C."/>
            <person name="Crouzillat D."/>
            <person name="Da Silva C."/>
            <person name="Daddiego L."/>
            <person name="De Bellis F."/>
            <person name="Dussert S."/>
            <person name="Garsmeur O."/>
            <person name="Gayraud T."/>
            <person name="Guignon V."/>
            <person name="Jahn K."/>
            <person name="Jamilloux V."/>
            <person name="Joet T."/>
            <person name="Labadie K."/>
            <person name="Lan T."/>
            <person name="Leclercq J."/>
            <person name="Lepelley M."/>
            <person name="Leroy T."/>
            <person name="Li L.T."/>
            <person name="Librado P."/>
            <person name="Lopez L."/>
            <person name="Munoz A."/>
            <person name="Noel B."/>
            <person name="Pallavicini A."/>
            <person name="Perrotta G."/>
            <person name="Poncet V."/>
            <person name="Pot D."/>
            <person name="Priyono X."/>
            <person name="Rigoreau M."/>
            <person name="Rouard M."/>
            <person name="Rozas J."/>
            <person name="Tranchant-Dubreuil C."/>
            <person name="VanBuren R."/>
            <person name="Zhang Q."/>
            <person name="Andrade A.C."/>
            <person name="Argout X."/>
            <person name="Bertrand B."/>
            <person name="de Kochko A."/>
            <person name="Graziosi G."/>
            <person name="Henry R.J."/>
            <person name="Jayarama X."/>
            <person name="Ming R."/>
            <person name="Nagai C."/>
            <person name="Rounsley S."/>
            <person name="Sankoff D."/>
            <person name="Giuliano G."/>
            <person name="Albert V.A."/>
            <person name="Wincker P."/>
            <person name="Lashermes P."/>
        </authorList>
    </citation>
    <scope>NUCLEOTIDE SEQUENCE [LARGE SCALE GENOMIC DNA]</scope>
    <source>
        <strain evidence="2">cv. DH200-94</strain>
    </source>
</reference>
<name>A0A068VGD7_COFCA</name>
<evidence type="ECO:0000313" key="2">
    <source>
        <dbReference type="Proteomes" id="UP000295252"/>
    </source>
</evidence>
<dbReference type="EMBL" id="HG739852">
    <property type="protein sequence ID" value="CDP19900.1"/>
    <property type="molecule type" value="Genomic_DNA"/>
</dbReference>